<gene>
    <name evidence="2" type="ORF">NHP190020_06060</name>
    <name evidence="3" type="ORF">SNTW_07380</name>
</gene>
<evidence type="ECO:0000313" key="5">
    <source>
        <dbReference type="Proteomes" id="UP000509742"/>
    </source>
</evidence>
<proteinExistence type="predicted"/>
<evidence type="ECO:0000313" key="2">
    <source>
        <dbReference type="EMBL" id="BCD45567.1"/>
    </source>
</evidence>
<reference evidence="3 4" key="1">
    <citation type="submission" date="2019-06" db="EMBL/GenBank/DDBJ databases">
        <title>Complete genome sequence of Helicobacter suis SNTW101c.</title>
        <authorList>
            <person name="Rimbara E."/>
            <person name="Suzuki M."/>
            <person name="Matsui H."/>
            <person name="Nakamura M."/>
            <person name="Mori S."/>
            <person name="Shibayama K."/>
        </authorList>
    </citation>
    <scope>NUCLEOTIDE SEQUENCE [LARGE SCALE GENOMIC DNA]</scope>
    <source>
        <strain evidence="3 4">SNTW101c</strain>
    </source>
</reference>
<sequence>MRKNNQKLGFKCGFVLCASLASLGARGGDVRNGIYLEGSAGAQNMALTSQTQQPVIATIHSTSLQNNIKARLQELIAKLTSLNSTAAKVGTTNDVTKINPIDAKTTLAEIQALESQIANEISLLQKLIASSQDSQDKSSNQQILSAYQQVLESLKSVGSSLESQIDQYNSKLSTEKSAYNAQVASVNAQNQAANQVYTTAKDKLEHDISSCIGIPVCTPPGVVLQPHLKFHNSNKILKR</sequence>
<feature type="signal peptide" evidence="1">
    <location>
        <begin position="1"/>
        <end position="27"/>
    </location>
</feature>
<keyword evidence="5" id="KW-1185">Reference proteome</keyword>
<dbReference type="Proteomes" id="UP000509742">
    <property type="component" value="Chromosome"/>
</dbReference>
<dbReference type="GeneID" id="56928280"/>
<protein>
    <submittedName>
        <fullName evidence="3">Uncharacterized protein</fullName>
    </submittedName>
</protein>
<dbReference type="EMBL" id="AP019774">
    <property type="protein sequence ID" value="BCD70093.1"/>
    <property type="molecule type" value="Genomic_DNA"/>
</dbReference>
<evidence type="ECO:0000313" key="3">
    <source>
        <dbReference type="EMBL" id="BCD70093.1"/>
    </source>
</evidence>
<accession>A0A6J4CZF2</accession>
<organism evidence="3 4">
    <name type="scientific">Helicobacter suis</name>
    <dbReference type="NCBI Taxonomy" id="104628"/>
    <lineage>
        <taxon>Bacteria</taxon>
        <taxon>Pseudomonadati</taxon>
        <taxon>Campylobacterota</taxon>
        <taxon>Epsilonproteobacteria</taxon>
        <taxon>Campylobacterales</taxon>
        <taxon>Helicobacteraceae</taxon>
        <taxon>Helicobacter</taxon>
    </lineage>
</organism>
<feature type="chain" id="PRO_5044644216" evidence="1">
    <location>
        <begin position="28"/>
        <end position="239"/>
    </location>
</feature>
<reference evidence="2 5" key="2">
    <citation type="submission" date="2020-04" db="EMBL/GenBank/DDBJ databases">
        <title>Genomic analysis of gastric non-Helicobacter pylori Helicobacters isolated in Japan.</title>
        <authorList>
            <person name="Suzuki M."/>
            <person name="Rimbara E."/>
        </authorList>
    </citation>
    <scope>NUCLEOTIDE SEQUENCE [LARGE SCALE GENOMIC DNA]</scope>
    <source>
        <strain evidence="2 5">NHP19-0020</strain>
    </source>
</reference>
<dbReference type="RefSeq" id="WP_034375621.1">
    <property type="nucleotide sequence ID" value="NZ_AP019774.1"/>
</dbReference>
<dbReference type="EMBL" id="AP023036">
    <property type="protein sequence ID" value="BCD45567.1"/>
    <property type="molecule type" value="Genomic_DNA"/>
</dbReference>
<evidence type="ECO:0000313" key="4">
    <source>
        <dbReference type="Proteomes" id="UP000317935"/>
    </source>
</evidence>
<evidence type="ECO:0000256" key="1">
    <source>
        <dbReference type="SAM" id="SignalP"/>
    </source>
</evidence>
<dbReference type="Proteomes" id="UP000317935">
    <property type="component" value="Chromosome"/>
</dbReference>
<name>A0A6J4CZF2_9HELI</name>
<dbReference type="AlphaFoldDB" id="A0A6J4CZF2"/>
<keyword evidence="1" id="KW-0732">Signal</keyword>